<dbReference type="InterPro" id="IPR012255">
    <property type="entry name" value="ETF_b"/>
</dbReference>
<protein>
    <recommendedName>
        <fullName evidence="1">Electron transfer flavoprotein small subunit</fullName>
    </recommendedName>
</protein>
<dbReference type="Pfam" id="PF01012">
    <property type="entry name" value="ETF"/>
    <property type="match status" value="1"/>
</dbReference>
<evidence type="ECO:0000313" key="3">
    <source>
        <dbReference type="EMBL" id="XBS54793.1"/>
    </source>
</evidence>
<dbReference type="GO" id="GO:0009055">
    <property type="term" value="F:electron transfer activity"/>
    <property type="evidence" value="ECO:0007669"/>
    <property type="project" value="InterPro"/>
</dbReference>
<dbReference type="Gene3D" id="3.40.50.620">
    <property type="entry name" value="HUPs"/>
    <property type="match status" value="1"/>
</dbReference>
<proteinExistence type="predicted"/>
<dbReference type="PANTHER" id="PTHR21294:SF17">
    <property type="entry name" value="PROTEIN FIXA"/>
    <property type="match status" value="1"/>
</dbReference>
<dbReference type="NCBIfam" id="NF002888">
    <property type="entry name" value="PRK03359.1"/>
    <property type="match status" value="1"/>
</dbReference>
<reference evidence="3" key="1">
    <citation type="submission" date="2024-06" db="EMBL/GenBank/DDBJ databases">
        <title>Lacrimispora cavernae sp. nov., a novel anaerobe isolated from bat guano pile inside a cave.</title>
        <authorList>
            <person name="Miller S.L."/>
            <person name="Lu N."/>
            <person name="King J."/>
            <person name="Sankaranarayanan K."/>
            <person name="Lawson P.A."/>
        </authorList>
    </citation>
    <scope>NUCLEOTIDE SEQUENCE</scope>
    <source>
        <strain evidence="3">BS-2</strain>
    </source>
</reference>
<dbReference type="SUPFAM" id="SSF52402">
    <property type="entry name" value="Adenine nucleotide alpha hydrolases-like"/>
    <property type="match status" value="1"/>
</dbReference>
<gene>
    <name evidence="3" type="primary">fixA</name>
    <name evidence="3" type="ORF">ABFV83_03085</name>
</gene>
<dbReference type="SMART" id="SM00893">
    <property type="entry name" value="ETF"/>
    <property type="match status" value="1"/>
</dbReference>
<dbReference type="InterPro" id="IPR033948">
    <property type="entry name" value="ETF_beta_N"/>
</dbReference>
<dbReference type="InterPro" id="IPR014730">
    <property type="entry name" value="ETF_a/b_N"/>
</dbReference>
<dbReference type="CDD" id="cd01714">
    <property type="entry name" value="ETF_beta"/>
    <property type="match status" value="1"/>
</dbReference>
<evidence type="ECO:0000259" key="2">
    <source>
        <dbReference type="SMART" id="SM00893"/>
    </source>
</evidence>
<evidence type="ECO:0000256" key="1">
    <source>
        <dbReference type="ARBA" id="ARBA00042002"/>
    </source>
</evidence>
<organism evidence="3">
    <name type="scientific">Lacrimispora sp. BS-2</name>
    <dbReference type="NCBI Taxonomy" id="3151850"/>
    <lineage>
        <taxon>Bacteria</taxon>
        <taxon>Bacillati</taxon>
        <taxon>Bacillota</taxon>
        <taxon>Clostridia</taxon>
        <taxon>Lachnospirales</taxon>
        <taxon>Lachnospiraceae</taxon>
        <taxon>Lacrimispora</taxon>
    </lineage>
</organism>
<accession>A0AAU7PR88</accession>
<dbReference type="EMBL" id="CP157940">
    <property type="protein sequence ID" value="XBS54793.1"/>
    <property type="molecule type" value="Genomic_DNA"/>
</dbReference>
<dbReference type="RefSeq" id="WP_349947481.1">
    <property type="nucleotide sequence ID" value="NZ_CP157940.1"/>
</dbReference>
<dbReference type="InterPro" id="IPR014729">
    <property type="entry name" value="Rossmann-like_a/b/a_fold"/>
</dbReference>
<feature type="domain" description="Electron transfer flavoprotein alpha/beta-subunit N-terminal" evidence="2">
    <location>
        <begin position="21"/>
        <end position="217"/>
    </location>
</feature>
<dbReference type="AlphaFoldDB" id="A0AAU7PR88"/>
<name>A0AAU7PR88_9FIRM</name>
<dbReference type="PIRSF" id="PIRSF000090">
    <property type="entry name" value="Beta-ETF"/>
    <property type="match status" value="1"/>
</dbReference>
<dbReference type="PANTHER" id="PTHR21294">
    <property type="entry name" value="ELECTRON TRANSFER FLAVOPROTEIN BETA-SUBUNIT"/>
    <property type="match status" value="1"/>
</dbReference>
<sequence length="253" mass="26860">MKIIACCKIVPNEEEISILPNRELSMTGASLKISQYDLNALETGKQLASETNGTMTALSIGPAASLANSKIRKDILSRGADELSLVPDDSDECFDSLQTAKAIAGALKLMEYDVVICGAGSSDLYAQEVGIQAGTLLGIPVMNNITGIKVLSESTLLVERTLENGVEALEIPLPAVLSVSSEINIPAVPSMRDIMKAGKKPVNELTIEAKTDASTQTLEQLAPAAQDRRQEIIEGDGEEAVSALVQFLKKEGF</sequence>